<evidence type="ECO:0000256" key="1">
    <source>
        <dbReference type="ARBA" id="ARBA00004273"/>
    </source>
</evidence>
<evidence type="ECO:0000256" key="3">
    <source>
        <dbReference type="ARBA" id="ARBA00022792"/>
    </source>
</evidence>
<comment type="caution">
    <text evidence="7">The sequence shown here is derived from an EMBL/GenBank/DDBJ whole genome shotgun (WGS) entry which is preliminary data.</text>
</comment>
<sequence>MNPSRMVVPCMKLSKSLVVPNSGVMARFASKTQGQVHPGYEKIKEKYKHFQIDDGVPIHLKGGAFDRALYYATLVGCGVGTIMCFQYYYSAAFPKKC</sequence>
<keyword evidence="8" id="KW-1185">Reference proteome</keyword>
<proteinExistence type="inferred from homology"/>
<comment type="similarity">
    <text evidence="2">Belongs to the cytochrome c oxidase VIIa family.</text>
</comment>
<dbReference type="EMBL" id="CAXLJM020000024">
    <property type="protein sequence ID" value="CAL8090743.1"/>
    <property type="molecule type" value="Genomic_DNA"/>
</dbReference>
<dbReference type="InterPro" id="IPR036539">
    <property type="entry name" value="Cyt_c_oxidase_su7a_sf"/>
</dbReference>
<name>A0ABP1Q6N6_9HEXA</name>
<dbReference type="PANTHER" id="PTHR10510">
    <property type="entry name" value="CYTOCHROME C OXIDASE POLYPEPTIDE 7A"/>
    <property type="match status" value="1"/>
</dbReference>
<dbReference type="SUPFAM" id="SSF81419">
    <property type="entry name" value="Mitochondrial cytochrome c oxidase subunit VIIa"/>
    <property type="match status" value="1"/>
</dbReference>
<keyword evidence="6" id="KW-0812">Transmembrane</keyword>
<reference evidence="7 8" key="1">
    <citation type="submission" date="2024-08" db="EMBL/GenBank/DDBJ databases">
        <authorList>
            <person name="Cucini C."/>
            <person name="Frati F."/>
        </authorList>
    </citation>
    <scope>NUCLEOTIDE SEQUENCE [LARGE SCALE GENOMIC DNA]</scope>
</reference>
<keyword evidence="6" id="KW-1133">Transmembrane helix</keyword>
<organism evidence="7 8">
    <name type="scientific">Orchesella dallaii</name>
    <dbReference type="NCBI Taxonomy" id="48710"/>
    <lineage>
        <taxon>Eukaryota</taxon>
        <taxon>Metazoa</taxon>
        <taxon>Ecdysozoa</taxon>
        <taxon>Arthropoda</taxon>
        <taxon>Hexapoda</taxon>
        <taxon>Collembola</taxon>
        <taxon>Entomobryomorpha</taxon>
        <taxon>Entomobryoidea</taxon>
        <taxon>Orchesellidae</taxon>
        <taxon>Orchesellinae</taxon>
        <taxon>Orchesella</taxon>
    </lineage>
</organism>
<dbReference type="PANTHER" id="PTHR10510:SF11">
    <property type="entry name" value="CYTOCHROME C OXIDASE SUBUNIT 7A, MITOCHONDRIAL"/>
    <property type="match status" value="1"/>
</dbReference>
<feature type="transmembrane region" description="Helical" evidence="6">
    <location>
        <begin position="68"/>
        <end position="89"/>
    </location>
</feature>
<keyword evidence="3" id="KW-0999">Mitochondrion inner membrane</keyword>
<evidence type="ECO:0000256" key="6">
    <source>
        <dbReference type="SAM" id="Phobius"/>
    </source>
</evidence>
<evidence type="ECO:0000313" key="8">
    <source>
        <dbReference type="Proteomes" id="UP001642540"/>
    </source>
</evidence>
<evidence type="ECO:0000256" key="4">
    <source>
        <dbReference type="ARBA" id="ARBA00023128"/>
    </source>
</evidence>
<keyword evidence="4" id="KW-0496">Mitochondrion</keyword>
<comment type="subcellular location">
    <subcellularLocation>
        <location evidence="1">Mitochondrion inner membrane</location>
    </subcellularLocation>
</comment>
<dbReference type="Pfam" id="PF02238">
    <property type="entry name" value="COX7a"/>
    <property type="match status" value="1"/>
</dbReference>
<evidence type="ECO:0000313" key="7">
    <source>
        <dbReference type="EMBL" id="CAL8090743.1"/>
    </source>
</evidence>
<dbReference type="InterPro" id="IPR003177">
    <property type="entry name" value="Cytc_oxidase_su7a_met"/>
</dbReference>
<accession>A0ABP1Q6N6</accession>
<keyword evidence="5 6" id="KW-0472">Membrane</keyword>
<dbReference type="InterPro" id="IPR039297">
    <property type="entry name" value="COX7a"/>
</dbReference>
<gene>
    <name evidence="7" type="ORF">ODALV1_LOCUS7741</name>
</gene>
<evidence type="ECO:0000256" key="5">
    <source>
        <dbReference type="ARBA" id="ARBA00023136"/>
    </source>
</evidence>
<dbReference type="Proteomes" id="UP001642540">
    <property type="component" value="Unassembled WGS sequence"/>
</dbReference>
<dbReference type="Gene3D" id="4.10.91.10">
    <property type="entry name" value="Cytochrome c oxidase, subunit VIIa"/>
    <property type="match status" value="1"/>
</dbReference>
<protein>
    <submittedName>
        <fullName evidence="7">Uncharacterized protein</fullName>
    </submittedName>
</protein>
<evidence type="ECO:0000256" key="2">
    <source>
        <dbReference type="ARBA" id="ARBA00009331"/>
    </source>
</evidence>